<feature type="transmembrane region" description="Helical" evidence="6">
    <location>
        <begin position="484"/>
        <end position="505"/>
    </location>
</feature>
<feature type="transmembrane region" description="Helical" evidence="6">
    <location>
        <begin position="166"/>
        <end position="185"/>
    </location>
</feature>
<feature type="transmembrane region" description="Helical" evidence="6">
    <location>
        <begin position="525"/>
        <end position="544"/>
    </location>
</feature>
<dbReference type="GO" id="GO:0016020">
    <property type="term" value="C:membrane"/>
    <property type="evidence" value="ECO:0007669"/>
    <property type="project" value="UniProtKB-SubCell"/>
</dbReference>
<feature type="transmembrane region" description="Helical" evidence="6">
    <location>
        <begin position="429"/>
        <end position="446"/>
    </location>
</feature>
<dbReference type="EMBL" id="CCBN010000011">
    <property type="protein sequence ID" value="CDO55555.1"/>
    <property type="molecule type" value="Genomic_DNA"/>
</dbReference>
<evidence type="ECO:0000313" key="8">
    <source>
        <dbReference type="Proteomes" id="UP000242525"/>
    </source>
</evidence>
<proteinExistence type="inferred from homology"/>
<reference evidence="7" key="1">
    <citation type="submission" date="2014-03" db="EMBL/GenBank/DDBJ databases">
        <authorList>
            <person name="Casaregola S."/>
        </authorList>
    </citation>
    <scope>NUCLEOTIDE SEQUENCE [LARGE SCALE GENOMIC DNA]</scope>
    <source>
        <strain evidence="7">CLIB 918</strain>
    </source>
</reference>
<sequence>MGFSHLLSLFSLSVLDTRLDPPSDEKKRQQIIAKAGPARWKTREFYIYGFIFAICVPLMCKGAIDASRSDNINYEKYSNRLSDGWLFGRKVDNSDSQYSNIRNNLPILALVIVGHFLLGRVAKSFKVSWSHFNLFFSFVFLYVLHGVNLFKILIQLSINYYIAKNTTGKTAIILSWVYGIGLLFLNEFYEGYPFKTILPALGFLDQYGGMMPRWDVNFNFSMIRMISFNFDYFQSRDDNLVNLSDKDKKKPSESAMTEKQRIEIPLEANEYSFFKYITYVLYSPLYLAGPVLTYNDFWRQSRHTLPSITFKRISVYALRFLFCIMTMEFILHFMYVVSISQTRAWENDTPFQISMIALFNLNVIWLKLLIPWRLFRLWALIDGIDPPENMIRCVNNNYSALSFWRSWHRSFNKWSLRYIYIPLGGSKRPIINSLVVFSFVAIWHDIQLRLLLWGWLVVLFIMPEVVAGLVLPEKKFGQYKWYRHVCALGGVINVWMMMIANLIGFCVGADGMKDMIHDMFKTSAGLSYVIFSSCALFVGIQAMFEFRETEKRRGVNLRC</sequence>
<evidence type="ECO:0000256" key="1">
    <source>
        <dbReference type="ARBA" id="ARBA00004141"/>
    </source>
</evidence>
<dbReference type="GO" id="GO:0008374">
    <property type="term" value="F:O-acyltransferase activity"/>
    <property type="evidence" value="ECO:0007669"/>
    <property type="project" value="TreeGrafter"/>
</dbReference>
<dbReference type="STRING" id="1173061.A0A0J9XE47"/>
<comment type="similarity">
    <text evidence="2">Belongs to the membrane-bound acyltransferase family.</text>
</comment>
<evidence type="ECO:0000256" key="6">
    <source>
        <dbReference type="SAM" id="Phobius"/>
    </source>
</evidence>
<organism evidence="7 8">
    <name type="scientific">Geotrichum candidum</name>
    <name type="common">Oospora lactis</name>
    <name type="synonym">Dipodascus geotrichum</name>
    <dbReference type="NCBI Taxonomy" id="1173061"/>
    <lineage>
        <taxon>Eukaryota</taxon>
        <taxon>Fungi</taxon>
        <taxon>Dikarya</taxon>
        <taxon>Ascomycota</taxon>
        <taxon>Saccharomycotina</taxon>
        <taxon>Dipodascomycetes</taxon>
        <taxon>Dipodascales</taxon>
        <taxon>Dipodascaceae</taxon>
        <taxon>Geotrichum</taxon>
    </lineage>
</organism>
<gene>
    <name evidence="7" type="ORF">BN980_GECA11s02958g</name>
</gene>
<accession>A0A0J9XE47</accession>
<dbReference type="AlphaFoldDB" id="A0A0J9XE47"/>
<dbReference type="PANTHER" id="PTHR13285:SF18">
    <property type="entry name" value="PROTEIN-CYSTEINE N-PALMITOYLTRANSFERASE RASP"/>
    <property type="match status" value="1"/>
</dbReference>
<dbReference type="Proteomes" id="UP000242525">
    <property type="component" value="Unassembled WGS sequence"/>
</dbReference>
<dbReference type="InterPro" id="IPR004299">
    <property type="entry name" value="MBOAT_fam"/>
</dbReference>
<dbReference type="GO" id="GO:0005783">
    <property type="term" value="C:endoplasmic reticulum"/>
    <property type="evidence" value="ECO:0007669"/>
    <property type="project" value="TreeGrafter"/>
</dbReference>
<evidence type="ECO:0000256" key="2">
    <source>
        <dbReference type="ARBA" id="ARBA00010323"/>
    </source>
</evidence>
<name>A0A0J9XE47_GEOCN</name>
<feature type="transmembrane region" description="Helical" evidence="6">
    <location>
        <begin position="105"/>
        <end position="122"/>
    </location>
</feature>
<keyword evidence="3 6" id="KW-0812">Transmembrane</keyword>
<comment type="caution">
    <text evidence="7">The sequence shown here is derived from an EMBL/GenBank/DDBJ whole genome shotgun (WGS) entry which is preliminary data.</text>
</comment>
<feature type="transmembrane region" description="Helical" evidence="6">
    <location>
        <begin position="316"/>
        <end position="339"/>
    </location>
</feature>
<evidence type="ECO:0000256" key="4">
    <source>
        <dbReference type="ARBA" id="ARBA00022989"/>
    </source>
</evidence>
<keyword evidence="5 6" id="KW-0472">Membrane</keyword>
<evidence type="ECO:0000256" key="3">
    <source>
        <dbReference type="ARBA" id="ARBA00022692"/>
    </source>
</evidence>
<evidence type="ECO:0000256" key="5">
    <source>
        <dbReference type="ARBA" id="ARBA00023136"/>
    </source>
</evidence>
<keyword evidence="4 6" id="KW-1133">Transmembrane helix</keyword>
<evidence type="ECO:0000313" key="7">
    <source>
        <dbReference type="EMBL" id="CDO55555.1"/>
    </source>
</evidence>
<feature type="transmembrane region" description="Helical" evidence="6">
    <location>
        <begin position="45"/>
        <end position="64"/>
    </location>
</feature>
<dbReference type="Pfam" id="PF03062">
    <property type="entry name" value="MBOAT"/>
    <property type="match status" value="1"/>
</dbReference>
<feature type="transmembrane region" description="Helical" evidence="6">
    <location>
        <begin position="276"/>
        <end position="295"/>
    </location>
</feature>
<dbReference type="GO" id="GO:0006506">
    <property type="term" value="P:GPI anchor biosynthetic process"/>
    <property type="evidence" value="ECO:0007669"/>
    <property type="project" value="TreeGrafter"/>
</dbReference>
<feature type="transmembrane region" description="Helical" evidence="6">
    <location>
        <begin position="452"/>
        <end position="472"/>
    </location>
</feature>
<dbReference type="OrthoDB" id="420606at2759"/>
<keyword evidence="8" id="KW-1185">Reference proteome</keyword>
<feature type="transmembrane region" description="Helical" evidence="6">
    <location>
        <begin position="351"/>
        <end position="370"/>
    </location>
</feature>
<protein>
    <submittedName>
        <fullName evidence="7">Similar to Saccharomyces cerevisiae YGL084C GUP1 Plasma membrane protein involved in remodeling GPI anchors</fullName>
    </submittedName>
</protein>
<comment type="subcellular location">
    <subcellularLocation>
        <location evidence="1">Membrane</location>
        <topology evidence="1">Multi-pass membrane protein</topology>
    </subcellularLocation>
</comment>
<feature type="transmembrane region" description="Helical" evidence="6">
    <location>
        <begin position="134"/>
        <end position="154"/>
    </location>
</feature>
<dbReference type="InterPro" id="IPR051085">
    <property type="entry name" value="MB_O-acyltransferase"/>
</dbReference>
<dbReference type="PANTHER" id="PTHR13285">
    <property type="entry name" value="ACYLTRANSFERASE"/>
    <property type="match status" value="1"/>
</dbReference>